<proteinExistence type="predicted"/>
<keyword evidence="1" id="KW-0472">Membrane</keyword>
<keyword evidence="3" id="KW-1185">Reference proteome</keyword>
<evidence type="ECO:0000256" key="1">
    <source>
        <dbReference type="SAM" id="Phobius"/>
    </source>
</evidence>
<gene>
    <name evidence="2" type="ORF">JI435_110970</name>
</gene>
<dbReference type="EMBL" id="CP069040">
    <property type="protein sequence ID" value="QRD05185.1"/>
    <property type="molecule type" value="Genomic_DNA"/>
</dbReference>
<keyword evidence="1" id="KW-0812">Transmembrane</keyword>
<accession>A0A7U2FKD2</accession>
<evidence type="ECO:0000313" key="3">
    <source>
        <dbReference type="Proteomes" id="UP000663193"/>
    </source>
</evidence>
<evidence type="ECO:0000313" key="2">
    <source>
        <dbReference type="EMBL" id="QRD05185.1"/>
    </source>
</evidence>
<protein>
    <submittedName>
        <fullName evidence="2">Uncharacterized protein</fullName>
    </submittedName>
</protein>
<dbReference type="OrthoDB" id="3800531at2759"/>
<organism evidence="2 3">
    <name type="scientific">Phaeosphaeria nodorum (strain SN15 / ATCC MYA-4574 / FGSC 10173)</name>
    <name type="common">Glume blotch fungus</name>
    <name type="synonym">Parastagonospora nodorum</name>
    <dbReference type="NCBI Taxonomy" id="321614"/>
    <lineage>
        <taxon>Eukaryota</taxon>
        <taxon>Fungi</taxon>
        <taxon>Dikarya</taxon>
        <taxon>Ascomycota</taxon>
        <taxon>Pezizomycotina</taxon>
        <taxon>Dothideomycetes</taxon>
        <taxon>Pleosporomycetidae</taxon>
        <taxon>Pleosporales</taxon>
        <taxon>Pleosporineae</taxon>
        <taxon>Phaeosphaeriaceae</taxon>
        <taxon>Parastagonospora</taxon>
    </lineage>
</organism>
<feature type="transmembrane region" description="Helical" evidence="1">
    <location>
        <begin position="20"/>
        <end position="40"/>
    </location>
</feature>
<sequence>MPTEFECRYNLFDTYTAFPTGPILFTLSILFLTVVLEITAHKNFSGAADRPYATLHTRATRLAIACLLYPLLLTCFVLRIVNAQAYARRTSACREWVAGPFWPAIWILNVFPLACATCAFLRTLVDCLLSRWGRGLRNILSTEKGEGTVWVPVMPVFGVLVGLFTVFEG</sequence>
<name>A0A7U2FKD2_PHANO</name>
<dbReference type="Proteomes" id="UP000663193">
    <property type="component" value="Chromosome 18"/>
</dbReference>
<reference evidence="3" key="1">
    <citation type="journal article" date="2021" name="BMC Genomics">
        <title>Chromosome-level genome assembly and manually-curated proteome of model necrotroph Parastagonospora nodorum Sn15 reveals a genome-wide trove of candidate effector homologs, and redundancy of virulence-related functions within an accessory chromosome.</title>
        <authorList>
            <person name="Bertazzoni S."/>
            <person name="Jones D.A.B."/>
            <person name="Phan H.T."/>
            <person name="Tan K.-C."/>
            <person name="Hane J.K."/>
        </authorList>
    </citation>
    <scope>NUCLEOTIDE SEQUENCE [LARGE SCALE GENOMIC DNA]</scope>
    <source>
        <strain evidence="3">SN15 / ATCC MYA-4574 / FGSC 10173)</strain>
    </source>
</reference>
<keyword evidence="1" id="KW-1133">Transmembrane helix</keyword>
<feature type="transmembrane region" description="Helical" evidence="1">
    <location>
        <begin position="61"/>
        <end position="81"/>
    </location>
</feature>
<feature type="transmembrane region" description="Helical" evidence="1">
    <location>
        <begin position="101"/>
        <end position="129"/>
    </location>
</feature>
<feature type="transmembrane region" description="Helical" evidence="1">
    <location>
        <begin position="149"/>
        <end position="167"/>
    </location>
</feature>
<dbReference type="VEuPathDB" id="FungiDB:JI435_110970"/>
<dbReference type="AlphaFoldDB" id="A0A7U2FKD2"/>